<feature type="domain" description="PD-(D/E)XK endonuclease-like" evidence="1">
    <location>
        <begin position="93"/>
        <end position="216"/>
    </location>
</feature>
<accession>A0A2M6XUF8</accession>
<sequence>MKIKRAGDKIWLSHSGLELLERCPRCFWLRYKMGIKQPEGITSRLPVRFDQIIKKYFNSYRAINEIPPLIKDKVVGKLENPFQETYFYPITQKYGFYGKLDECLIANDGKYTVVDFKTTSTDPNNNKEIYPSYQNQLDIYAFLLESKGKKSSGIGHLIYFYPECSEKLHEGFPVTVKVETIEVNPTAVMPRLLKAIEVLEGNCPAASSTCEFCQWHQEVSEIITNI</sequence>
<evidence type="ECO:0000313" key="3">
    <source>
        <dbReference type="Proteomes" id="UP000229784"/>
    </source>
</evidence>
<dbReference type="InterPro" id="IPR011335">
    <property type="entry name" value="Restrct_endonuc-II-like"/>
</dbReference>
<evidence type="ECO:0000259" key="1">
    <source>
        <dbReference type="Pfam" id="PF12705"/>
    </source>
</evidence>
<dbReference type="AlphaFoldDB" id="A0A2M6XUF8"/>
<organism evidence="2 3">
    <name type="scientific">bacterium (Candidatus Gribaldobacteria) CG08_land_8_20_14_0_20_39_15</name>
    <dbReference type="NCBI Taxonomy" id="2014273"/>
    <lineage>
        <taxon>Bacteria</taxon>
        <taxon>Candidatus Gribaldobacteria</taxon>
    </lineage>
</organism>
<dbReference type="SUPFAM" id="SSF52980">
    <property type="entry name" value="Restriction endonuclease-like"/>
    <property type="match status" value="1"/>
</dbReference>
<dbReference type="Gene3D" id="3.90.320.10">
    <property type="match status" value="1"/>
</dbReference>
<dbReference type="Proteomes" id="UP000229784">
    <property type="component" value="Unassembled WGS sequence"/>
</dbReference>
<gene>
    <name evidence="2" type="ORF">COT20_01765</name>
</gene>
<dbReference type="InterPro" id="IPR011604">
    <property type="entry name" value="PDDEXK-like_dom_sf"/>
</dbReference>
<name>A0A2M6XUF8_9BACT</name>
<reference evidence="3" key="1">
    <citation type="submission" date="2017-09" db="EMBL/GenBank/DDBJ databases">
        <title>Depth-based differentiation of microbial function through sediment-hosted aquifers and enrichment of novel symbionts in the deep terrestrial subsurface.</title>
        <authorList>
            <person name="Probst A.J."/>
            <person name="Ladd B."/>
            <person name="Jarett J.K."/>
            <person name="Geller-Mcgrath D.E."/>
            <person name="Sieber C.M.K."/>
            <person name="Emerson J.B."/>
            <person name="Anantharaman K."/>
            <person name="Thomas B.C."/>
            <person name="Malmstrom R."/>
            <person name="Stieglmeier M."/>
            <person name="Klingl A."/>
            <person name="Woyke T."/>
            <person name="Ryan C.M."/>
            <person name="Banfield J.F."/>
        </authorList>
    </citation>
    <scope>NUCLEOTIDE SEQUENCE [LARGE SCALE GENOMIC DNA]</scope>
</reference>
<comment type="caution">
    <text evidence="2">The sequence shown here is derived from an EMBL/GenBank/DDBJ whole genome shotgun (WGS) entry which is preliminary data.</text>
</comment>
<evidence type="ECO:0000313" key="2">
    <source>
        <dbReference type="EMBL" id="PIU15387.1"/>
    </source>
</evidence>
<dbReference type="EMBL" id="PEXQ01000044">
    <property type="protein sequence ID" value="PIU15387.1"/>
    <property type="molecule type" value="Genomic_DNA"/>
</dbReference>
<proteinExistence type="predicted"/>
<dbReference type="Pfam" id="PF12705">
    <property type="entry name" value="PDDEXK_1"/>
    <property type="match status" value="1"/>
</dbReference>
<dbReference type="InterPro" id="IPR038726">
    <property type="entry name" value="PDDEXK_AddAB-type"/>
</dbReference>
<protein>
    <recommendedName>
        <fullName evidence="1">PD-(D/E)XK endonuclease-like domain-containing protein</fullName>
    </recommendedName>
</protein>